<comment type="caution">
    <text evidence="1">The sequence shown here is derived from an EMBL/GenBank/DDBJ whole genome shotgun (WGS) entry which is preliminary data.</text>
</comment>
<name>A0ABS7YEA4_9BURK</name>
<protein>
    <submittedName>
        <fullName evidence="1">Uncharacterized protein</fullName>
    </submittedName>
</protein>
<evidence type="ECO:0000313" key="1">
    <source>
        <dbReference type="EMBL" id="MCA1858040.1"/>
    </source>
</evidence>
<dbReference type="RefSeq" id="WP_225240209.1">
    <property type="nucleotide sequence ID" value="NZ_JAHYBX010000010.1"/>
</dbReference>
<evidence type="ECO:0000313" key="2">
    <source>
        <dbReference type="Proteomes" id="UP001198602"/>
    </source>
</evidence>
<dbReference type="Proteomes" id="UP001198602">
    <property type="component" value="Unassembled WGS sequence"/>
</dbReference>
<gene>
    <name evidence="1" type="ORF">LE190_19210</name>
</gene>
<keyword evidence="2" id="KW-1185">Reference proteome</keyword>
<dbReference type="EMBL" id="JAHYBX010000010">
    <property type="protein sequence ID" value="MCA1858040.1"/>
    <property type="molecule type" value="Genomic_DNA"/>
</dbReference>
<proteinExistence type="predicted"/>
<sequence>MSDSYDMLPLAQLFSGMVLADALLDAHGNVLLAEGTVLSEASIRSLARHGVGAAPIMRANPPDAPSPASIQQRLDHLFRHHDPDHQEDWARGLLRRYVEDYRHRREVAP</sequence>
<organism evidence="1 2">
    <name type="scientific">Massilia hydrophila</name>
    <dbReference type="NCBI Taxonomy" id="3044279"/>
    <lineage>
        <taxon>Bacteria</taxon>
        <taxon>Pseudomonadati</taxon>
        <taxon>Pseudomonadota</taxon>
        <taxon>Betaproteobacteria</taxon>
        <taxon>Burkholderiales</taxon>
        <taxon>Oxalobacteraceae</taxon>
        <taxon>Telluria group</taxon>
        <taxon>Massilia</taxon>
    </lineage>
</organism>
<accession>A0ABS7YEA4</accession>
<reference evidence="1 2" key="1">
    <citation type="submission" date="2021-07" db="EMBL/GenBank/DDBJ databases">
        <title>Characterization of Violacein-producing bacteria and related species.</title>
        <authorList>
            <person name="Wilson H.S."/>
            <person name="De Leon M.E."/>
        </authorList>
    </citation>
    <scope>NUCLEOTIDE SEQUENCE [LARGE SCALE GENOMIC DNA]</scope>
    <source>
        <strain evidence="1 2">HSC-2F05</strain>
    </source>
</reference>